<evidence type="ECO:0000313" key="1">
    <source>
        <dbReference type="EMBL" id="KAF9520126.1"/>
    </source>
</evidence>
<accession>A0A9P6BCE4</accession>
<evidence type="ECO:0000313" key="2">
    <source>
        <dbReference type="Proteomes" id="UP000886523"/>
    </source>
</evidence>
<sequence>MSYDNHRRALADLGLVFLALEGLVICTHCHTGLLLDTQLKEPLKSISTHVRNTTRSCVGRPQLPPRMQLIHTLHTHILQPYKDMIRSPFFKEKQGRLPIPGIIYQRGLVCLDCGFLTAKQADDSAFRKHRCPVAKGGKAHGEVSESGSVLWVQRRLNKFLTTGEGYFEVTPPTGLEHLSVIQPTPLLASSLV</sequence>
<proteinExistence type="predicted"/>
<organism evidence="1 2">
    <name type="scientific">Hydnum rufescens UP504</name>
    <dbReference type="NCBI Taxonomy" id="1448309"/>
    <lineage>
        <taxon>Eukaryota</taxon>
        <taxon>Fungi</taxon>
        <taxon>Dikarya</taxon>
        <taxon>Basidiomycota</taxon>
        <taxon>Agaricomycotina</taxon>
        <taxon>Agaricomycetes</taxon>
        <taxon>Cantharellales</taxon>
        <taxon>Hydnaceae</taxon>
        <taxon>Hydnum</taxon>
    </lineage>
</organism>
<name>A0A9P6BCE4_9AGAM</name>
<reference evidence="1" key="1">
    <citation type="journal article" date="2020" name="Nat. Commun.">
        <title>Large-scale genome sequencing of mycorrhizal fungi provides insights into the early evolution of symbiotic traits.</title>
        <authorList>
            <person name="Miyauchi S."/>
            <person name="Kiss E."/>
            <person name="Kuo A."/>
            <person name="Drula E."/>
            <person name="Kohler A."/>
            <person name="Sanchez-Garcia M."/>
            <person name="Morin E."/>
            <person name="Andreopoulos B."/>
            <person name="Barry K.W."/>
            <person name="Bonito G."/>
            <person name="Buee M."/>
            <person name="Carver A."/>
            <person name="Chen C."/>
            <person name="Cichocki N."/>
            <person name="Clum A."/>
            <person name="Culley D."/>
            <person name="Crous P.W."/>
            <person name="Fauchery L."/>
            <person name="Girlanda M."/>
            <person name="Hayes R.D."/>
            <person name="Keri Z."/>
            <person name="LaButti K."/>
            <person name="Lipzen A."/>
            <person name="Lombard V."/>
            <person name="Magnuson J."/>
            <person name="Maillard F."/>
            <person name="Murat C."/>
            <person name="Nolan M."/>
            <person name="Ohm R.A."/>
            <person name="Pangilinan J."/>
            <person name="Pereira M.F."/>
            <person name="Perotto S."/>
            <person name="Peter M."/>
            <person name="Pfister S."/>
            <person name="Riley R."/>
            <person name="Sitrit Y."/>
            <person name="Stielow J.B."/>
            <person name="Szollosi G."/>
            <person name="Zifcakova L."/>
            <person name="Stursova M."/>
            <person name="Spatafora J.W."/>
            <person name="Tedersoo L."/>
            <person name="Vaario L.M."/>
            <person name="Yamada A."/>
            <person name="Yan M."/>
            <person name="Wang P."/>
            <person name="Xu J."/>
            <person name="Bruns T."/>
            <person name="Baldrian P."/>
            <person name="Vilgalys R."/>
            <person name="Dunand C."/>
            <person name="Henrissat B."/>
            <person name="Grigoriev I.V."/>
            <person name="Hibbett D."/>
            <person name="Nagy L.G."/>
            <person name="Martin F.M."/>
        </authorList>
    </citation>
    <scope>NUCLEOTIDE SEQUENCE</scope>
    <source>
        <strain evidence="1">UP504</strain>
    </source>
</reference>
<protein>
    <submittedName>
        <fullName evidence="1">Uncharacterized protein</fullName>
    </submittedName>
</protein>
<keyword evidence="2" id="KW-1185">Reference proteome</keyword>
<dbReference type="Proteomes" id="UP000886523">
    <property type="component" value="Unassembled WGS sequence"/>
</dbReference>
<dbReference type="AlphaFoldDB" id="A0A9P6BCE4"/>
<dbReference type="EMBL" id="MU128913">
    <property type="protein sequence ID" value="KAF9520126.1"/>
    <property type="molecule type" value="Genomic_DNA"/>
</dbReference>
<comment type="caution">
    <text evidence="1">The sequence shown here is derived from an EMBL/GenBank/DDBJ whole genome shotgun (WGS) entry which is preliminary data.</text>
</comment>
<gene>
    <name evidence="1" type="ORF">BS47DRAFT_845626</name>
</gene>